<dbReference type="CDD" id="cd01949">
    <property type="entry name" value="GGDEF"/>
    <property type="match status" value="1"/>
</dbReference>
<keyword evidence="5" id="KW-1185">Reference proteome</keyword>
<dbReference type="RefSeq" id="WP_224420012.1">
    <property type="nucleotide sequence ID" value="NZ_JAGXFD010000001.1"/>
</dbReference>
<evidence type="ECO:0000313" key="4">
    <source>
        <dbReference type="EMBL" id="MBZ9566231.1"/>
    </source>
</evidence>
<dbReference type="Gene3D" id="3.30.70.270">
    <property type="match status" value="1"/>
</dbReference>
<dbReference type="SMART" id="SM00052">
    <property type="entry name" value="EAL"/>
    <property type="match status" value="1"/>
</dbReference>
<evidence type="ECO:0000259" key="2">
    <source>
        <dbReference type="PROSITE" id="PS50883"/>
    </source>
</evidence>
<dbReference type="PROSITE" id="PS50887">
    <property type="entry name" value="GGDEF"/>
    <property type="match status" value="1"/>
</dbReference>
<evidence type="ECO:0000313" key="5">
    <source>
        <dbReference type="Proteomes" id="UP001319883"/>
    </source>
</evidence>
<gene>
    <name evidence="4" type="ORF">KGQ91_00765</name>
</gene>
<evidence type="ECO:0000256" key="1">
    <source>
        <dbReference type="SAM" id="Phobius"/>
    </source>
</evidence>
<dbReference type="InterPro" id="IPR050706">
    <property type="entry name" value="Cyclic-di-GMP_PDE-like"/>
</dbReference>
<dbReference type="SMART" id="SM00267">
    <property type="entry name" value="GGDEF"/>
    <property type="match status" value="1"/>
</dbReference>
<dbReference type="NCBIfam" id="TIGR00254">
    <property type="entry name" value="GGDEF"/>
    <property type="match status" value="1"/>
</dbReference>
<accession>A0ABS7WWU3</accession>
<dbReference type="CDD" id="cd01948">
    <property type="entry name" value="EAL"/>
    <property type="match status" value="1"/>
</dbReference>
<dbReference type="InterPro" id="IPR043128">
    <property type="entry name" value="Rev_trsase/Diguanyl_cyclase"/>
</dbReference>
<keyword evidence="1" id="KW-0812">Transmembrane</keyword>
<dbReference type="InterPro" id="IPR035919">
    <property type="entry name" value="EAL_sf"/>
</dbReference>
<dbReference type="Proteomes" id="UP001319883">
    <property type="component" value="Unassembled WGS sequence"/>
</dbReference>
<dbReference type="PROSITE" id="PS50883">
    <property type="entry name" value="EAL"/>
    <property type="match status" value="1"/>
</dbReference>
<dbReference type="PANTHER" id="PTHR33121">
    <property type="entry name" value="CYCLIC DI-GMP PHOSPHODIESTERASE PDEF"/>
    <property type="match status" value="1"/>
</dbReference>
<keyword evidence="1" id="KW-0472">Membrane</keyword>
<evidence type="ECO:0000259" key="3">
    <source>
        <dbReference type="PROSITE" id="PS50887"/>
    </source>
</evidence>
<dbReference type="SUPFAM" id="SSF141868">
    <property type="entry name" value="EAL domain-like"/>
    <property type="match status" value="1"/>
</dbReference>
<dbReference type="Gene3D" id="3.20.20.450">
    <property type="entry name" value="EAL domain"/>
    <property type="match status" value="1"/>
</dbReference>
<dbReference type="SUPFAM" id="SSF55073">
    <property type="entry name" value="Nucleotide cyclase"/>
    <property type="match status" value="1"/>
</dbReference>
<name>A0ABS7WWU3_9GAMM</name>
<dbReference type="Pfam" id="PF00563">
    <property type="entry name" value="EAL"/>
    <property type="match status" value="1"/>
</dbReference>
<dbReference type="Pfam" id="PF00990">
    <property type="entry name" value="GGDEF"/>
    <property type="match status" value="1"/>
</dbReference>
<dbReference type="PANTHER" id="PTHR33121:SF70">
    <property type="entry name" value="SIGNALING PROTEIN YKOW"/>
    <property type="match status" value="1"/>
</dbReference>
<dbReference type="InterPro" id="IPR029787">
    <property type="entry name" value="Nucleotide_cyclase"/>
</dbReference>
<keyword evidence="1" id="KW-1133">Transmembrane helix</keyword>
<feature type="domain" description="GGDEF" evidence="3">
    <location>
        <begin position="387"/>
        <end position="517"/>
    </location>
</feature>
<organism evidence="4 5">
    <name type="scientific">Modicisalibacter tunisiensis</name>
    <dbReference type="NCBI Taxonomy" id="390637"/>
    <lineage>
        <taxon>Bacteria</taxon>
        <taxon>Pseudomonadati</taxon>
        <taxon>Pseudomonadota</taxon>
        <taxon>Gammaproteobacteria</taxon>
        <taxon>Oceanospirillales</taxon>
        <taxon>Halomonadaceae</taxon>
        <taxon>Modicisalibacter</taxon>
    </lineage>
</organism>
<dbReference type="InterPro" id="IPR000160">
    <property type="entry name" value="GGDEF_dom"/>
</dbReference>
<protein>
    <submittedName>
        <fullName evidence="4">EAL domain-containing protein</fullName>
    </submittedName>
</protein>
<proteinExistence type="predicted"/>
<dbReference type="InterPro" id="IPR001633">
    <property type="entry name" value="EAL_dom"/>
</dbReference>
<reference evidence="4 5" key="1">
    <citation type="submission" date="2021-05" db="EMBL/GenBank/DDBJ databases">
        <title>Petroleum and Energy Research Collection (APPE): ex situ preservation of microbial diversity associated with the oil industry and exploitation of its biotechnological potential.</title>
        <authorList>
            <person name="Paixao C.T.M."/>
            <person name="Gomes M.B."/>
            <person name="Oliveira V.M."/>
        </authorList>
    </citation>
    <scope>NUCLEOTIDE SEQUENCE [LARGE SCALE GENOMIC DNA]</scope>
    <source>
        <strain evidence="4 5">LIT2</strain>
    </source>
</reference>
<feature type="transmembrane region" description="Helical" evidence="1">
    <location>
        <begin position="324"/>
        <end position="347"/>
    </location>
</feature>
<feature type="domain" description="EAL" evidence="2">
    <location>
        <begin position="526"/>
        <end position="783"/>
    </location>
</feature>
<sequence length="789" mass="87387">MKAGLLLVFGLTVLALAKPGLARVPPPAVSTAHPVSNVLILASYHDGDEWTDSLVSNLTYYLRGKVNRVRVHYLDARDLPRARYLRNFALYSNGNRLTQYDRVILLDDPALRFYREYTNWFPDRHPIAIGVNDPELAEAGAHQGVILANTRPAVIDTVQLAREIAGRNRLLLVHSASRAGLRLRRQVMPDVEAMGFETVATRTWRALYASDFDASGYTVVALDAPLQLSTMHSADALAAHFRRQLGDFFCALDYLTPFGCVGGSFINVASLSQQVAQRVSKAADPLSPLTVPQQLSLEPQLLNRLPEGVDVKVLGELPGLMPRWAGWLIGGLSLLLIAGALGAWVHLRIKQRQIRRVRHESTYDALTNLYNRQAMLAMLDERIRDGEPFTVVYIDLNGFKEVNDAFGHAQGDTLLRLFATRLRDSVGRQPVAGRMGGDEFLVLCGRETPYPELAELLLRSLKRPFEVGGNAHTLGCSMGIAHYPLHAQNAVQLLKCADAAMYAAKEDREDSLVEFTDAMLDAQTYHAELSNLLEQALAAGGEGLSFAIQPIHSLKRRGWCAGEVLLRWEHAERGPISPGVFIPIAEASDLIIKLGDWTLETMLSRLADEPALAQLDYLSLNISPKQLYTRRFVDTALALAARHGIDPGRISFELTEHVKLLDRSTLTAEITRLRQAGFRVALDDFGTGYTSISFLKEIPFSSIKIDRSLIAGLTDRDAREARGIMDGLLYLVKRLQRGVVIEGVETEEEVEILHAMGADFLQGYYFQRPLAWAAFFAELPAQASRPAVS</sequence>
<comment type="caution">
    <text evidence="4">The sequence shown here is derived from an EMBL/GenBank/DDBJ whole genome shotgun (WGS) entry which is preliminary data.</text>
</comment>
<dbReference type="EMBL" id="JAGXFD010000001">
    <property type="protein sequence ID" value="MBZ9566231.1"/>
    <property type="molecule type" value="Genomic_DNA"/>
</dbReference>